<evidence type="ECO:0000256" key="4">
    <source>
        <dbReference type="ARBA" id="ARBA00022741"/>
    </source>
</evidence>
<dbReference type="CDD" id="cd00712">
    <property type="entry name" value="AsnB"/>
    <property type="match status" value="1"/>
</dbReference>
<dbReference type="CDD" id="cd01991">
    <property type="entry name" value="Asn_synthase_B_C"/>
    <property type="match status" value="1"/>
</dbReference>
<evidence type="ECO:0000256" key="6">
    <source>
        <dbReference type="ARBA" id="ARBA00022962"/>
    </source>
</evidence>
<dbReference type="EC" id="6.3.5.4" evidence="3"/>
<dbReference type="SUPFAM" id="SSF52402">
    <property type="entry name" value="Adenine nucleotide alpha hydrolases-like"/>
    <property type="match status" value="1"/>
</dbReference>
<dbReference type="EMBL" id="JBHULM010000007">
    <property type="protein sequence ID" value="MFD2541551.1"/>
    <property type="molecule type" value="Genomic_DNA"/>
</dbReference>
<evidence type="ECO:0000256" key="7">
    <source>
        <dbReference type="ARBA" id="ARBA00048741"/>
    </source>
</evidence>
<evidence type="ECO:0000256" key="1">
    <source>
        <dbReference type="ARBA" id="ARBA00005187"/>
    </source>
</evidence>
<dbReference type="RefSeq" id="WP_379901377.1">
    <property type="nucleotide sequence ID" value="NZ_JBHULM010000007.1"/>
</dbReference>
<comment type="pathway">
    <text evidence="1">Amino-acid biosynthesis; L-asparagine biosynthesis; L-asparagine from L-aspartate (L-Gln route): step 1/1.</text>
</comment>
<comment type="caution">
    <text evidence="9">The sequence shown here is derived from an EMBL/GenBank/DDBJ whole genome shotgun (WGS) entry which is preliminary data.</text>
</comment>
<dbReference type="GO" id="GO:0004066">
    <property type="term" value="F:asparagine synthase (glutamine-hydrolyzing) activity"/>
    <property type="evidence" value="ECO:0007669"/>
    <property type="project" value="UniProtKB-EC"/>
</dbReference>
<dbReference type="Pfam" id="PF13537">
    <property type="entry name" value="GATase_7"/>
    <property type="match status" value="1"/>
</dbReference>
<evidence type="ECO:0000256" key="5">
    <source>
        <dbReference type="ARBA" id="ARBA00022840"/>
    </source>
</evidence>
<evidence type="ECO:0000256" key="3">
    <source>
        <dbReference type="ARBA" id="ARBA00012737"/>
    </source>
</evidence>
<keyword evidence="9" id="KW-0436">Ligase</keyword>
<keyword evidence="10" id="KW-1185">Reference proteome</keyword>
<dbReference type="InterPro" id="IPR014729">
    <property type="entry name" value="Rossmann-like_a/b/a_fold"/>
</dbReference>
<dbReference type="Proteomes" id="UP001597467">
    <property type="component" value="Unassembled WGS sequence"/>
</dbReference>
<keyword evidence="6" id="KW-0315">Glutamine amidotransferase</keyword>
<dbReference type="Gene3D" id="3.40.50.620">
    <property type="entry name" value="HUPs"/>
    <property type="match status" value="1"/>
</dbReference>
<dbReference type="InterPro" id="IPR051786">
    <property type="entry name" value="ASN_synthetase/amidase"/>
</dbReference>
<dbReference type="PIRSF" id="PIRSF001589">
    <property type="entry name" value="Asn_synthetase_glu-h"/>
    <property type="match status" value="1"/>
</dbReference>
<organism evidence="9 10">
    <name type="scientific">Lacinutrix gracilariae</name>
    <dbReference type="NCBI Taxonomy" id="1747198"/>
    <lineage>
        <taxon>Bacteria</taxon>
        <taxon>Pseudomonadati</taxon>
        <taxon>Bacteroidota</taxon>
        <taxon>Flavobacteriia</taxon>
        <taxon>Flavobacteriales</taxon>
        <taxon>Flavobacteriaceae</taxon>
        <taxon>Lacinutrix</taxon>
    </lineage>
</organism>
<dbReference type="PROSITE" id="PS51278">
    <property type="entry name" value="GATASE_TYPE_2"/>
    <property type="match status" value="1"/>
</dbReference>
<sequence>MCGIYGSTIKYNPQQVKEKLARTSFRGPDATRFTFIGKNESIIFGHNRLSIIDLDPRSNQPFIYKHIHIVFNGEIYNFLEIKKQLQNQGYAFNTTSDTEVICAAYLEYGQDFIKQLNGMFAFVIYDEKKQLLFGARDRMGQKPFYYYLGKNGFEFASQISSIQLHHQNLSISSKAISQYLTWGNIPDPLSIFNQIKKLEAGYSFTLDLTSNTFSKSQYWDISKNNNSLFTGSYEEAKQELSYLIKDASSIRLFADVPVGVFLSGGIDSSAIAALASKSTNSKIKTFSVKFDEKGFDESKYAKQVADHLQTEHHVIHCNYSEGLDLIDNFSHYYDEPFADASAIPSMLLAKHTRKQVTVALSGDGGDESFIGYTRYKWMKQVEALYAIPSGLRKFAATLIGSLPYYKLKMIAQGLQKDSLNDLYLAISSGIDNSWLQNTNDYTNVSEVKYLKESNKNLVERISDFDLKTYLNWDINTKVDRATMAYSLEARAPLLDYRIVEFARSLPTEFKYQKNNQKRILKDVLYEHVPKEIFNRPKAGFTMPFANWFRADLKDFVLDTLTEDTLKQIPNINVKEVQLRINQHMQGTWNRYPLIWKLLVLKQWLDKNGNTFSIQ</sequence>
<dbReference type="PANTHER" id="PTHR43284:SF1">
    <property type="entry name" value="ASPARAGINE SYNTHETASE"/>
    <property type="match status" value="1"/>
</dbReference>
<protein>
    <recommendedName>
        <fullName evidence="3">asparagine synthase (glutamine-hydrolyzing)</fullName>
        <ecNumber evidence="3">6.3.5.4</ecNumber>
    </recommendedName>
</protein>
<dbReference type="NCBIfam" id="TIGR01536">
    <property type="entry name" value="asn_synth_AEB"/>
    <property type="match status" value="1"/>
</dbReference>
<name>A0ABW5K161_9FLAO</name>
<keyword evidence="5" id="KW-0067">ATP-binding</keyword>
<keyword evidence="4" id="KW-0547">Nucleotide-binding</keyword>
<dbReference type="InterPro" id="IPR033738">
    <property type="entry name" value="AsnB_N"/>
</dbReference>
<evidence type="ECO:0000313" key="10">
    <source>
        <dbReference type="Proteomes" id="UP001597467"/>
    </source>
</evidence>
<dbReference type="Gene3D" id="3.60.20.10">
    <property type="entry name" value="Glutamine Phosphoribosylpyrophosphate, subunit 1, domain 1"/>
    <property type="match status" value="1"/>
</dbReference>
<dbReference type="PANTHER" id="PTHR43284">
    <property type="entry name" value="ASPARAGINE SYNTHETASE (GLUTAMINE-HYDROLYZING)"/>
    <property type="match status" value="1"/>
</dbReference>
<dbReference type="Pfam" id="PF00733">
    <property type="entry name" value="Asn_synthase"/>
    <property type="match status" value="1"/>
</dbReference>
<proteinExistence type="inferred from homology"/>
<comment type="catalytic activity">
    <reaction evidence="7">
        <text>L-aspartate + L-glutamine + ATP + H2O = L-asparagine + L-glutamate + AMP + diphosphate + H(+)</text>
        <dbReference type="Rhea" id="RHEA:12228"/>
        <dbReference type="ChEBI" id="CHEBI:15377"/>
        <dbReference type="ChEBI" id="CHEBI:15378"/>
        <dbReference type="ChEBI" id="CHEBI:29985"/>
        <dbReference type="ChEBI" id="CHEBI:29991"/>
        <dbReference type="ChEBI" id="CHEBI:30616"/>
        <dbReference type="ChEBI" id="CHEBI:33019"/>
        <dbReference type="ChEBI" id="CHEBI:58048"/>
        <dbReference type="ChEBI" id="CHEBI:58359"/>
        <dbReference type="ChEBI" id="CHEBI:456215"/>
        <dbReference type="EC" id="6.3.5.4"/>
    </reaction>
</comment>
<evidence type="ECO:0000313" key="9">
    <source>
        <dbReference type="EMBL" id="MFD2541551.1"/>
    </source>
</evidence>
<dbReference type="InterPro" id="IPR006426">
    <property type="entry name" value="Asn_synth_AEB"/>
</dbReference>
<dbReference type="InterPro" id="IPR001962">
    <property type="entry name" value="Asn_synthase"/>
</dbReference>
<accession>A0ABW5K161</accession>
<reference evidence="10" key="1">
    <citation type="journal article" date="2019" name="Int. J. Syst. Evol. Microbiol.">
        <title>The Global Catalogue of Microorganisms (GCM) 10K type strain sequencing project: providing services to taxonomists for standard genome sequencing and annotation.</title>
        <authorList>
            <consortium name="The Broad Institute Genomics Platform"/>
            <consortium name="The Broad Institute Genome Sequencing Center for Infectious Disease"/>
            <person name="Wu L."/>
            <person name="Ma J."/>
        </authorList>
    </citation>
    <scope>NUCLEOTIDE SEQUENCE [LARGE SCALE GENOMIC DNA]</scope>
    <source>
        <strain evidence="10">KCTC 42808</strain>
    </source>
</reference>
<gene>
    <name evidence="9" type="primary">asnB</name>
    <name evidence="9" type="ORF">ACFSSB_04405</name>
</gene>
<dbReference type="SUPFAM" id="SSF56235">
    <property type="entry name" value="N-terminal nucleophile aminohydrolases (Ntn hydrolases)"/>
    <property type="match status" value="1"/>
</dbReference>
<feature type="domain" description="Glutamine amidotransferase type-2" evidence="8">
    <location>
        <begin position="2"/>
        <end position="209"/>
    </location>
</feature>
<dbReference type="InterPro" id="IPR029055">
    <property type="entry name" value="Ntn_hydrolases_N"/>
</dbReference>
<evidence type="ECO:0000256" key="2">
    <source>
        <dbReference type="ARBA" id="ARBA00005752"/>
    </source>
</evidence>
<dbReference type="InterPro" id="IPR017932">
    <property type="entry name" value="GATase_2_dom"/>
</dbReference>
<comment type="similarity">
    <text evidence="2">Belongs to the asparagine synthetase family.</text>
</comment>
<evidence type="ECO:0000259" key="8">
    <source>
        <dbReference type="PROSITE" id="PS51278"/>
    </source>
</evidence>